<comment type="subunit">
    <text evidence="10">Heterotrimer of RecB, RecC and RecD. All subunits contribute to DNA-binding.</text>
</comment>
<dbReference type="EMBL" id="JBHUMV010000002">
    <property type="protein sequence ID" value="MFD2753277.1"/>
    <property type="molecule type" value="Genomic_DNA"/>
</dbReference>
<dbReference type="SUPFAM" id="SSF52540">
    <property type="entry name" value="P-loop containing nucleoside triphosphate hydrolases"/>
    <property type="match status" value="2"/>
</dbReference>
<keyword evidence="3 10" id="KW-0227">DNA damage</keyword>
<reference evidence="13" key="1">
    <citation type="journal article" date="2019" name="Int. J. Syst. Evol. Microbiol.">
        <title>The Global Catalogue of Microorganisms (GCM) 10K type strain sequencing project: providing services to taxonomists for standard genome sequencing and annotation.</title>
        <authorList>
            <consortium name="The Broad Institute Genomics Platform"/>
            <consortium name="The Broad Institute Genome Sequencing Center for Infectious Disease"/>
            <person name="Wu L."/>
            <person name="Ma J."/>
        </authorList>
    </citation>
    <scope>NUCLEOTIDE SEQUENCE [LARGE SCALE GENOMIC DNA]</scope>
    <source>
        <strain evidence="13">TISTR 1906</strain>
    </source>
</reference>
<evidence type="ECO:0000313" key="12">
    <source>
        <dbReference type="EMBL" id="MFD2753277.1"/>
    </source>
</evidence>
<dbReference type="HAMAP" id="MF_01486">
    <property type="entry name" value="RecC"/>
    <property type="match status" value="1"/>
</dbReference>
<dbReference type="InterPro" id="IPR013986">
    <property type="entry name" value="DExx_box_DNA_helicase_dom_sf"/>
</dbReference>
<dbReference type="InterPro" id="IPR041500">
    <property type="entry name" value="RecC_C"/>
</dbReference>
<dbReference type="Gene3D" id="1.10.10.990">
    <property type="match status" value="1"/>
</dbReference>
<dbReference type="InterPro" id="IPR011335">
    <property type="entry name" value="Restrct_endonuc-II-like"/>
</dbReference>
<evidence type="ECO:0000259" key="11">
    <source>
        <dbReference type="Pfam" id="PF17946"/>
    </source>
</evidence>
<evidence type="ECO:0000256" key="6">
    <source>
        <dbReference type="ARBA" id="ARBA00022839"/>
    </source>
</evidence>
<evidence type="ECO:0000256" key="1">
    <source>
        <dbReference type="ARBA" id="ARBA00022722"/>
    </source>
</evidence>
<accession>A0ABW5ULD8</accession>
<evidence type="ECO:0000256" key="10">
    <source>
        <dbReference type="HAMAP-Rule" id="MF_01486"/>
    </source>
</evidence>
<evidence type="ECO:0000256" key="3">
    <source>
        <dbReference type="ARBA" id="ARBA00022763"/>
    </source>
</evidence>
<feature type="domain" description="RecC C-terminal" evidence="11">
    <location>
        <begin position="858"/>
        <end position="1115"/>
    </location>
</feature>
<dbReference type="GO" id="GO:0008854">
    <property type="term" value="F:exodeoxyribonuclease V activity"/>
    <property type="evidence" value="ECO:0007669"/>
    <property type="project" value="UniProtKB-EC"/>
</dbReference>
<keyword evidence="5 10" id="KW-0347">Helicase</keyword>
<keyword evidence="8 10" id="KW-0238">DNA-binding</keyword>
<gene>
    <name evidence="10 12" type="primary">recC</name>
    <name evidence="12" type="ORF">ACFSW6_04190</name>
</gene>
<dbReference type="Gene3D" id="3.40.50.300">
    <property type="entry name" value="P-loop containing nucleotide triphosphate hydrolases"/>
    <property type="match status" value="2"/>
</dbReference>
<dbReference type="Gene3D" id="1.10.10.160">
    <property type="match status" value="1"/>
</dbReference>
<organism evidence="12 13">
    <name type="scientific">Comamonas terrae</name>
    <dbReference type="NCBI Taxonomy" id="673548"/>
    <lineage>
        <taxon>Bacteria</taxon>
        <taxon>Pseudomonadati</taxon>
        <taxon>Pseudomonadota</taxon>
        <taxon>Betaproteobacteria</taxon>
        <taxon>Burkholderiales</taxon>
        <taxon>Comamonadaceae</taxon>
        <taxon>Comamonas</taxon>
    </lineage>
</organism>
<protein>
    <recommendedName>
        <fullName evidence="10">RecBCD enzyme subunit RecC</fullName>
    </recommendedName>
    <alternativeName>
        <fullName evidence="10">Exonuclease V subunit RecC</fullName>
        <shortName evidence="10">ExoV subunit RecC</shortName>
    </alternativeName>
    <alternativeName>
        <fullName evidence="10">Helicase/nuclease RecBCD subunit RecC</fullName>
    </alternativeName>
</protein>
<comment type="similarity">
    <text evidence="10">Belongs to the RecC family.</text>
</comment>
<dbReference type="InterPro" id="IPR006697">
    <property type="entry name" value="RecC"/>
</dbReference>
<evidence type="ECO:0000256" key="5">
    <source>
        <dbReference type="ARBA" id="ARBA00022806"/>
    </source>
</evidence>
<proteinExistence type="inferred from homology"/>
<keyword evidence="2 10" id="KW-0547">Nucleotide-binding</keyword>
<keyword evidence="6 10" id="KW-0269">Exonuclease</keyword>
<dbReference type="SUPFAM" id="SSF52980">
    <property type="entry name" value="Restriction endonuclease-like"/>
    <property type="match status" value="1"/>
</dbReference>
<evidence type="ECO:0000256" key="2">
    <source>
        <dbReference type="ARBA" id="ARBA00022741"/>
    </source>
</evidence>
<dbReference type="RefSeq" id="WP_066480196.1">
    <property type="nucleotide sequence ID" value="NZ_BCNT01000011.1"/>
</dbReference>
<dbReference type="PIRSF" id="PIRSF000980">
    <property type="entry name" value="RecC"/>
    <property type="match status" value="1"/>
</dbReference>
<keyword evidence="4 10" id="KW-0378">Hydrolase</keyword>
<name>A0ABW5ULD8_9BURK</name>
<keyword evidence="1 10" id="KW-0540">Nuclease</keyword>
<keyword evidence="13" id="KW-1185">Reference proteome</keyword>
<sequence length="1188" mass="132285">MQYRRARVAAHWQPGLIALHGNRTEVLADTVLAWLAAHPLDALEPETVLVQSNGMAEWFKMRMAERQGVCAAARVELPARFVWRSYRHILGKSEVPRASPLDKTPMIWRLMRLLPQCLAEPALAQRFAPIASFLRPGEPQRLLQLAERLADLFDQYQIYRADWLGAWARGEDVLRTPGRPDVPVPEGQLWQPALWRRVLAELDEQERAATRPALLERVLAALQSGQPPVSPLARRVVVFGMSQMPLSLMQFLSGIARHSQVLIAVPNPCRFHWADAIDGRELLRQQRRRHPLKGGRDLAQVPLEAMHAHAHPLLAAWGRQSRDYVRQLDAFDTTDETAAQWRWPRVDVYEEADAGELAEAPLLAQVQQRIRDLVPLAEHPRLQVPARDRSIVFHKAHSLVRELEVLHDQLLQLLAQPVAPGEAALAPRDIVVMLPAIEEAAPSIRAVFGQYGRHDARHIPFDIADLGARTSSPLVAALQWLLKLPQQRCRLSELCDLLDVPAVAARVGLAAEDLPQLTRWMAGAGIRWGLSGAQRAQLGLAACGDPNSAWFGLQRMLLGYASGPLSDLHADARAFADIEPYDEVGGLGAELAGSLASLLQCMLQWWQTANGPATPDVWAQRFRGLLDDFFASQGDEDQALLSALDAALDLWQSACEQAGFAANLPLEVAQEAWLQALSEPALNQRFRAGGVTFCTLMPMRAIPFEVVCLLGMNDGDYPRRASRSDFDLMAWPGQQRPGDRARRDDDRQLMLDALLSARRQLYISWAGRHVRDNSEQPPSVLVSQLRDYLAAGWMGEDGADLLAQRTQQHPLQPFSRRYFEPQSGLQTYAREWRAAHEEEAAGLPAVPAAAPFEPDPAAPLTLARLTDFWRHPARAYLRNRLLVRLEQDREILADDELFQVDGLVAYGLVQQLQQDVAARLAQSATAGVAQQVDQQVRRLARAGMLPLAGLGRREAQGLQRQVAPSLLAWQQLMQDWPQSAPRERLLLTSGALLLDDWIDGLRERFDAVTVGESDEGEGAGRYTRSWFAMDPRTLLDREGQLRADKLLSAYVRSLALSATGARALGCVVARDIQLWILPMAQAEARERLQVLMQGWLAGQDAPLPVPLCTAVAAAEGDLRAAVTAYEGGHLRSGECEDASWARCYPDWNALVAGGHFERWAQSVYGPLLDWKNHYLRPESLPALQEVNE</sequence>
<dbReference type="Pfam" id="PF04257">
    <property type="entry name" value="Exonuc_V_gamma"/>
    <property type="match status" value="1"/>
</dbReference>
<dbReference type="Gene3D" id="3.40.50.10930">
    <property type="match status" value="1"/>
</dbReference>
<dbReference type="PANTHER" id="PTHR30591:SF1">
    <property type="entry name" value="RECBCD ENZYME SUBUNIT RECC"/>
    <property type="match status" value="1"/>
</dbReference>
<evidence type="ECO:0000313" key="13">
    <source>
        <dbReference type="Proteomes" id="UP001597463"/>
    </source>
</evidence>
<comment type="caution">
    <text evidence="12">The sequence shown here is derived from an EMBL/GenBank/DDBJ whole genome shotgun (WGS) entry which is preliminary data.</text>
</comment>
<keyword evidence="7 10" id="KW-0067">ATP-binding</keyword>
<evidence type="ECO:0000256" key="8">
    <source>
        <dbReference type="ARBA" id="ARBA00023125"/>
    </source>
</evidence>
<dbReference type="PANTHER" id="PTHR30591">
    <property type="entry name" value="RECBCD ENZYME SUBUNIT RECC"/>
    <property type="match status" value="1"/>
</dbReference>
<evidence type="ECO:0000256" key="4">
    <source>
        <dbReference type="ARBA" id="ARBA00022801"/>
    </source>
</evidence>
<keyword evidence="9 10" id="KW-0234">DNA repair</keyword>
<dbReference type="Proteomes" id="UP001597463">
    <property type="component" value="Unassembled WGS sequence"/>
</dbReference>
<evidence type="ECO:0000256" key="9">
    <source>
        <dbReference type="ARBA" id="ARBA00023204"/>
    </source>
</evidence>
<comment type="function">
    <text evidence="10">A helicase/nuclease that prepares dsDNA breaks (DSB) for recombinational DNA repair. Binds to DSBs and unwinds DNA via a highly rapid and processive ATP-dependent bidirectional helicase activity. Unwinds dsDNA until it encounters a Chi (crossover hotspot instigator) sequence from the 3' direction. Cuts ssDNA a few nucleotides 3' to the Chi site. The properties and activities of the enzyme are changed at Chi. The Chi-altered holoenzyme produces a long 3'-ssDNA overhang and facilitates RecA-binding to the ssDNA for homologous DNA recombination and repair. Holoenzyme degrades any linearized DNA that is unable to undergo homologous recombination. In the holoenzyme this subunit recognizes the wild-type Chi sequence, and when added to isolated RecB increases its ATP-dependent helicase processivity.</text>
</comment>
<dbReference type="InterPro" id="IPR027417">
    <property type="entry name" value="P-loop_NTPase"/>
</dbReference>
<dbReference type="NCBIfam" id="TIGR01450">
    <property type="entry name" value="recC"/>
    <property type="match status" value="1"/>
</dbReference>
<evidence type="ECO:0000256" key="7">
    <source>
        <dbReference type="ARBA" id="ARBA00022840"/>
    </source>
</evidence>
<comment type="miscellaneous">
    <text evidence="10">In the RecBCD complex, RecB has a slow 3'-5' helicase, an exonuclease activity and loads RecA onto ssDNA, RecD has a fast 5'-3' helicase activity, while RecC stimulates the ATPase and processivity of the RecB helicase and contributes to recognition of the Chi site.</text>
</comment>
<dbReference type="Pfam" id="PF17946">
    <property type="entry name" value="RecC_C"/>
    <property type="match status" value="1"/>
</dbReference>